<evidence type="ECO:0000313" key="1">
    <source>
        <dbReference type="EMBL" id="AFC21956.1"/>
    </source>
</evidence>
<organism evidence="1 2">
    <name type="scientific">Cronobacter phage vB_CsaM_GAP32</name>
    <dbReference type="NCBI Taxonomy" id="1141136"/>
    <lineage>
        <taxon>Viruses</taxon>
        <taxon>Duplodnaviria</taxon>
        <taxon>Heunggongvirae</taxon>
        <taxon>Uroviricota</taxon>
        <taxon>Caudoviricetes</taxon>
        <taxon>Mimasvirus</taxon>
        <taxon>Mimasvirus GAP32</taxon>
    </lineage>
</organism>
<keyword evidence="2" id="KW-1185">Reference proteome</keyword>
<dbReference type="OrthoDB" id="25637at10239"/>
<proteinExistence type="predicted"/>
<evidence type="ECO:0000313" key="2">
    <source>
        <dbReference type="Proteomes" id="UP000000457"/>
    </source>
</evidence>
<dbReference type="EMBL" id="JN882285">
    <property type="protein sequence ID" value="AFC21956.1"/>
    <property type="molecule type" value="Genomic_DNA"/>
</dbReference>
<protein>
    <submittedName>
        <fullName evidence="1">Uncharacterized protein</fullName>
    </submittedName>
</protein>
<dbReference type="RefSeq" id="YP_006987611.1">
    <property type="nucleotide sequence ID" value="NC_019401.1"/>
</dbReference>
<accession>K4F6Q0</accession>
<dbReference type="GeneID" id="13994247"/>
<name>K4F6Q0_9CAUD</name>
<sequence length="79" mass="9259">MTMQEIKWKSFNGTESACDSLYSNPSYEDSFKFKTINDDIFTGNIAWEQGRNNNYRFYAGEHGSSQIYFPDQVTHIEEK</sequence>
<dbReference type="KEGG" id="vg:13994247"/>
<dbReference type="Proteomes" id="UP000000457">
    <property type="component" value="Segment"/>
</dbReference>
<gene>
    <name evidence="1" type="ORF">GAP32_497</name>
</gene>
<reference evidence="1 2" key="1">
    <citation type="journal article" date="2014" name="Virology">
        <title>Supersize me: Cronobacter sakazakii phage GAP32.</title>
        <authorList>
            <person name="Abbasifar R."/>
            <person name="Griffiths M.W."/>
            <person name="Sabour P.M."/>
            <person name="Ackermann H.-W."/>
            <person name="Vandersteegen K."/>
            <person name="Lavigne R."/>
            <person name="Noben J.-P."/>
            <person name="Villa A.A."/>
            <person name="Abbasifar A."/>
            <person name="Nash J.H.E."/>
            <person name="Kropinski A.M."/>
        </authorList>
    </citation>
    <scope>NUCLEOTIDE SEQUENCE [LARGE SCALE GENOMIC DNA]</scope>
    <source>
        <strain evidence="1">GAP-32</strain>
    </source>
</reference>